<evidence type="ECO:0000313" key="1">
    <source>
        <dbReference type="EMBL" id="MBK9718288.1"/>
    </source>
</evidence>
<gene>
    <name evidence="1" type="ORF">IPO85_12410</name>
</gene>
<name>A0A9D7XI33_9BACT</name>
<sequence>MYNLTGTASGQQNGIKINPTLTSLTAATFVGLYMTHSHANSYGIMQSGTAKNVFAGKTTFGSTTSPTALLMLAAGTASANTAPLKFTSGTNLTTPEAGAVEYDASNLYITNGATVRFTIAKMLSGSATLDFGNTAAGTSDDLTVTITGAADGDEVLLGVPNAAMNAKCFLFRMGISNEHSYNSS</sequence>
<protein>
    <submittedName>
        <fullName evidence="1">Uncharacterized protein</fullName>
    </submittedName>
</protein>
<reference evidence="1 2" key="1">
    <citation type="submission" date="2020-10" db="EMBL/GenBank/DDBJ databases">
        <title>Connecting structure to function with the recovery of over 1000 high-quality activated sludge metagenome-assembled genomes encoding full-length rRNA genes using long-read sequencing.</title>
        <authorList>
            <person name="Singleton C.M."/>
            <person name="Petriglieri F."/>
            <person name="Kristensen J.M."/>
            <person name="Kirkegaard R.H."/>
            <person name="Michaelsen T.Y."/>
            <person name="Andersen M.H."/>
            <person name="Karst S.M."/>
            <person name="Dueholm M.S."/>
            <person name="Nielsen P.H."/>
            <person name="Albertsen M."/>
        </authorList>
    </citation>
    <scope>NUCLEOTIDE SEQUENCE [LARGE SCALE GENOMIC DNA]</scope>
    <source>
        <strain evidence="1">Ribe_18-Q3-R11-54_BAT3C.373</strain>
    </source>
</reference>
<proteinExistence type="predicted"/>
<comment type="caution">
    <text evidence="1">The sequence shown here is derived from an EMBL/GenBank/DDBJ whole genome shotgun (WGS) entry which is preliminary data.</text>
</comment>
<dbReference type="Proteomes" id="UP000808349">
    <property type="component" value="Unassembled WGS sequence"/>
</dbReference>
<dbReference type="EMBL" id="JADKFW010000009">
    <property type="protein sequence ID" value="MBK9718288.1"/>
    <property type="molecule type" value="Genomic_DNA"/>
</dbReference>
<evidence type="ECO:0000313" key="2">
    <source>
        <dbReference type="Proteomes" id="UP000808349"/>
    </source>
</evidence>
<organism evidence="1 2">
    <name type="scientific">Candidatus Defluviibacterium haderslevense</name>
    <dbReference type="NCBI Taxonomy" id="2981993"/>
    <lineage>
        <taxon>Bacteria</taxon>
        <taxon>Pseudomonadati</taxon>
        <taxon>Bacteroidota</taxon>
        <taxon>Saprospiria</taxon>
        <taxon>Saprospirales</taxon>
        <taxon>Saprospiraceae</taxon>
        <taxon>Candidatus Defluviibacterium</taxon>
    </lineage>
</organism>
<accession>A0A9D7XI33</accession>
<dbReference type="AlphaFoldDB" id="A0A9D7XI33"/>